<dbReference type="HOGENOM" id="CLU_2036410_0_0_6"/>
<evidence type="ECO:0000313" key="3">
    <source>
        <dbReference type="Proteomes" id="UP000010116"/>
    </source>
</evidence>
<feature type="transmembrane region" description="Helical" evidence="1">
    <location>
        <begin position="101"/>
        <end position="119"/>
    </location>
</feature>
<keyword evidence="1" id="KW-1133">Transmembrane helix</keyword>
<protein>
    <submittedName>
        <fullName evidence="2">Uncharacterized protein</fullName>
    </submittedName>
</protein>
<dbReference type="Proteomes" id="UP000010116">
    <property type="component" value="Unassembled WGS sequence"/>
</dbReference>
<proteinExistence type="predicted"/>
<organism evidence="2 3">
    <name type="scientific">SAR86 cluster bacterium SAR86B</name>
    <dbReference type="NCBI Taxonomy" id="1123867"/>
    <lineage>
        <taxon>Bacteria</taxon>
        <taxon>Pseudomonadati</taxon>
        <taxon>Pseudomonadota</taxon>
        <taxon>Gammaproteobacteria</taxon>
        <taxon>SAR86 cluster</taxon>
    </lineage>
</organism>
<accession>J4KT82</accession>
<dbReference type="AlphaFoldDB" id="J4KT82"/>
<feature type="transmembrane region" description="Helical" evidence="1">
    <location>
        <begin position="36"/>
        <end position="56"/>
    </location>
</feature>
<evidence type="ECO:0000256" key="1">
    <source>
        <dbReference type="SAM" id="Phobius"/>
    </source>
</evidence>
<feature type="transmembrane region" description="Helical" evidence="1">
    <location>
        <begin position="6"/>
        <end position="24"/>
    </location>
</feature>
<keyword evidence="1" id="KW-0812">Transmembrane</keyword>
<feature type="transmembrane region" description="Helical" evidence="1">
    <location>
        <begin position="62"/>
        <end position="80"/>
    </location>
</feature>
<reference evidence="2 3" key="1">
    <citation type="journal article" date="2012" name="ISME J.">
        <title>Genomic insights to SAR86, an abundant and uncultivated marine bacterial lineage.</title>
        <authorList>
            <person name="Dupont C.L."/>
            <person name="Rusch D.B."/>
            <person name="Yooseph S."/>
            <person name="Lombardo M.J."/>
            <person name="Richter R.A."/>
            <person name="Valas R."/>
            <person name="Novotny M."/>
            <person name="Yee-Greenbaum J."/>
            <person name="Selengut J.D."/>
            <person name="Haft D.H."/>
            <person name="Halpern A.L."/>
            <person name="Lasken R.S."/>
            <person name="Nealson K."/>
            <person name="Friedman R."/>
            <person name="Venter J.C."/>
        </authorList>
    </citation>
    <scope>NUCLEOTIDE SEQUENCE [LARGE SCALE GENOMIC DNA]</scope>
</reference>
<name>J4KT82_9GAMM</name>
<dbReference type="EMBL" id="JH611164">
    <property type="protein sequence ID" value="EJP73999.1"/>
    <property type="molecule type" value="Genomic_DNA"/>
</dbReference>
<sequence>MIYILAYTYVLTGLFFFLTWRAGYSFLRYILKKENFNLLVGIEIFFLGLNILFIGFVTGYQLFLFLLVILHFINLVFYISGKDSLYDFFESSIHDENIDQFEMITPIMNIAIGIVIIFTNL</sequence>
<keyword evidence="1" id="KW-0472">Membrane</keyword>
<gene>
    <name evidence="2" type="ORF">NT02SARS_0690</name>
</gene>
<evidence type="ECO:0000313" key="2">
    <source>
        <dbReference type="EMBL" id="EJP73999.1"/>
    </source>
</evidence>